<dbReference type="RefSeq" id="WP_068449835.1">
    <property type="nucleotide sequence ID" value="NZ_CP150660.1"/>
</dbReference>
<accession>A0A176TAM1</accession>
<dbReference type="AlphaFoldDB" id="A0A176TAM1"/>
<dbReference type="EMBL" id="LVWE01000033">
    <property type="protein sequence ID" value="OAD44927.1"/>
    <property type="molecule type" value="Genomic_DNA"/>
</dbReference>
<feature type="transmembrane region" description="Helical" evidence="1">
    <location>
        <begin position="12"/>
        <end position="34"/>
    </location>
</feature>
<feature type="transmembrane region" description="Helical" evidence="1">
    <location>
        <begin position="40"/>
        <end position="57"/>
    </location>
</feature>
<dbReference type="OrthoDB" id="1433813at2"/>
<name>A0A176TAM1_9FLAO</name>
<evidence type="ECO:0000256" key="1">
    <source>
        <dbReference type="SAM" id="Phobius"/>
    </source>
</evidence>
<protein>
    <submittedName>
        <fullName evidence="2">Uncharacterized protein</fullName>
    </submittedName>
</protein>
<comment type="caution">
    <text evidence="2">The sequence shown here is derived from an EMBL/GenBank/DDBJ whole genome shotgun (WGS) entry which is preliminary data.</text>
</comment>
<dbReference type="STRING" id="1333662.LPB303_09710"/>
<evidence type="ECO:0000313" key="3">
    <source>
        <dbReference type="Proteomes" id="UP000076923"/>
    </source>
</evidence>
<evidence type="ECO:0000313" key="2">
    <source>
        <dbReference type="EMBL" id="OAD44927.1"/>
    </source>
</evidence>
<sequence length="140" mass="16016">MKRIRFNKLNDWKNGILLILTITCMFSGTFEIFGETKTEWNKMLGIIGSVGMVIYFARMSFGKYYVGWNKAGITIRIKSFLGKSFNFKDVKSTDLQNGILIIVKNNGNKIELDLSEIEKSDIDKLTEIIIENTVANNVYN</sequence>
<reference evidence="2 3" key="1">
    <citation type="submission" date="2016-02" db="EMBL/GenBank/DDBJ databases">
        <title>Draft genome sequence of Polaribacter atrinae KACC17473.</title>
        <authorList>
            <person name="Shin S.-K."/>
            <person name="Yi H."/>
        </authorList>
    </citation>
    <scope>NUCLEOTIDE SEQUENCE [LARGE SCALE GENOMIC DNA]</scope>
    <source>
        <strain evidence="2 3">KACC 17473</strain>
    </source>
</reference>
<keyword evidence="3" id="KW-1185">Reference proteome</keyword>
<gene>
    <name evidence="2" type="ORF">LPB303_09710</name>
</gene>
<keyword evidence="1" id="KW-1133">Transmembrane helix</keyword>
<organism evidence="2 3">
    <name type="scientific">Polaribacter atrinae</name>
    <dbReference type="NCBI Taxonomy" id="1333662"/>
    <lineage>
        <taxon>Bacteria</taxon>
        <taxon>Pseudomonadati</taxon>
        <taxon>Bacteroidota</taxon>
        <taxon>Flavobacteriia</taxon>
        <taxon>Flavobacteriales</taxon>
        <taxon>Flavobacteriaceae</taxon>
    </lineage>
</organism>
<proteinExistence type="predicted"/>
<keyword evidence="1" id="KW-0812">Transmembrane</keyword>
<dbReference type="Proteomes" id="UP000076923">
    <property type="component" value="Unassembled WGS sequence"/>
</dbReference>
<keyword evidence="1" id="KW-0472">Membrane</keyword>